<feature type="compositionally biased region" description="Polar residues" evidence="1">
    <location>
        <begin position="125"/>
        <end position="136"/>
    </location>
</feature>
<keyword evidence="2" id="KW-0472">Membrane</keyword>
<protein>
    <submittedName>
        <fullName evidence="3">Uncharacterized protein</fullName>
    </submittedName>
</protein>
<accession>A0AAJ6DCG4</accession>
<dbReference type="Proteomes" id="UP001224674">
    <property type="component" value="Chromosome"/>
</dbReference>
<dbReference type="AlphaFoldDB" id="A0AAJ6DCG4"/>
<feature type="transmembrane region" description="Helical" evidence="2">
    <location>
        <begin position="58"/>
        <end position="80"/>
    </location>
</feature>
<evidence type="ECO:0000256" key="1">
    <source>
        <dbReference type="SAM" id="MobiDB-lite"/>
    </source>
</evidence>
<proteinExistence type="predicted"/>
<keyword evidence="2" id="KW-1133">Transmembrane helix</keyword>
<feature type="transmembrane region" description="Helical" evidence="2">
    <location>
        <begin position="21"/>
        <end position="46"/>
    </location>
</feature>
<evidence type="ECO:0000313" key="3">
    <source>
        <dbReference type="EMBL" id="WGH92802.1"/>
    </source>
</evidence>
<keyword evidence="4" id="KW-1185">Reference proteome</keyword>
<gene>
    <name evidence="3" type="ORF">QDX21_10950</name>
</gene>
<name>A0AAJ6DCG4_9MICC</name>
<feature type="region of interest" description="Disordered" evidence="1">
    <location>
        <begin position="82"/>
        <end position="154"/>
    </location>
</feature>
<evidence type="ECO:0000256" key="2">
    <source>
        <dbReference type="SAM" id="Phobius"/>
    </source>
</evidence>
<keyword evidence="2" id="KW-0812">Transmembrane</keyword>
<organism evidence="3 4">
    <name type="scientific">Auritidibacter ignavus</name>
    <dbReference type="NCBI Taxonomy" id="678932"/>
    <lineage>
        <taxon>Bacteria</taxon>
        <taxon>Bacillati</taxon>
        <taxon>Actinomycetota</taxon>
        <taxon>Actinomycetes</taxon>
        <taxon>Micrococcales</taxon>
        <taxon>Micrococcaceae</taxon>
        <taxon>Auritidibacter</taxon>
    </lineage>
</organism>
<dbReference type="RefSeq" id="WP_279674725.1">
    <property type="nucleotide sequence ID" value="NZ_CP122566.1"/>
</dbReference>
<sequence length="154" mass="16389">MTTQRGPQPPNGPEKKKPLGVAAPLIFSAVLGLIGGVVVTLASTGGLNNPDRPLRLDLGLIAFGVFFIVSLLVVSLLQLASRDNPEHLSEGSGINRSSEQMHREAMAKARAKKRAEAERAEAQRSPASHPSDSTPQHAEDADREDPQHGEGRCS</sequence>
<dbReference type="EMBL" id="CP122566">
    <property type="protein sequence ID" value="WGH92802.1"/>
    <property type="molecule type" value="Genomic_DNA"/>
</dbReference>
<evidence type="ECO:0000313" key="4">
    <source>
        <dbReference type="Proteomes" id="UP001224674"/>
    </source>
</evidence>
<feature type="compositionally biased region" description="Basic and acidic residues" evidence="1">
    <location>
        <begin position="137"/>
        <end position="154"/>
    </location>
</feature>
<reference evidence="3 4" key="1">
    <citation type="submission" date="2023-03" db="EMBL/GenBank/DDBJ databases">
        <title>Complete genome sequences of several Auritidibacter ignavus strains isolated from ear infections.</title>
        <authorList>
            <person name="Baehr T."/>
            <person name="Baumhoegger A.M."/>
        </authorList>
    </citation>
    <scope>NUCLEOTIDE SEQUENCE [LARGE SCALE GENOMIC DNA]</scope>
    <source>
        <strain evidence="3 4">BABAE-6</strain>
    </source>
</reference>